<gene>
    <name evidence="2" type="ORF">ECRASSUSDP1_LOCUS9679</name>
</gene>
<protein>
    <recommendedName>
        <fullName evidence="1">Cyclic nucleotide-binding domain-containing protein</fullName>
    </recommendedName>
</protein>
<dbReference type="Gene3D" id="2.60.120.10">
    <property type="entry name" value="Jelly Rolls"/>
    <property type="match status" value="1"/>
</dbReference>
<dbReference type="AlphaFoldDB" id="A0AAD1UJI7"/>
<proteinExistence type="predicted"/>
<feature type="domain" description="Cyclic nucleotide-binding" evidence="1">
    <location>
        <begin position="147"/>
        <end position="271"/>
    </location>
</feature>
<dbReference type="EMBL" id="CAMPGE010009523">
    <property type="protein sequence ID" value="CAI2368388.1"/>
    <property type="molecule type" value="Genomic_DNA"/>
</dbReference>
<dbReference type="SUPFAM" id="SSF51206">
    <property type="entry name" value="cAMP-binding domain-like"/>
    <property type="match status" value="1"/>
</dbReference>
<comment type="caution">
    <text evidence="2">The sequence shown here is derived from an EMBL/GenBank/DDBJ whole genome shotgun (WGS) entry which is preliminary data.</text>
</comment>
<evidence type="ECO:0000259" key="1">
    <source>
        <dbReference type="PROSITE" id="PS50042"/>
    </source>
</evidence>
<dbReference type="Proteomes" id="UP001295684">
    <property type="component" value="Unassembled WGS sequence"/>
</dbReference>
<keyword evidence="3" id="KW-1185">Reference proteome</keyword>
<name>A0AAD1UJI7_EUPCR</name>
<organism evidence="2 3">
    <name type="scientific">Euplotes crassus</name>
    <dbReference type="NCBI Taxonomy" id="5936"/>
    <lineage>
        <taxon>Eukaryota</taxon>
        <taxon>Sar</taxon>
        <taxon>Alveolata</taxon>
        <taxon>Ciliophora</taxon>
        <taxon>Intramacronucleata</taxon>
        <taxon>Spirotrichea</taxon>
        <taxon>Hypotrichia</taxon>
        <taxon>Euplotida</taxon>
        <taxon>Euplotidae</taxon>
        <taxon>Moneuplotes</taxon>
    </lineage>
</organism>
<reference evidence="2" key="1">
    <citation type="submission" date="2023-07" db="EMBL/GenBank/DDBJ databases">
        <authorList>
            <consortium name="AG Swart"/>
            <person name="Singh M."/>
            <person name="Singh A."/>
            <person name="Seah K."/>
            <person name="Emmerich C."/>
        </authorList>
    </citation>
    <scope>NUCLEOTIDE SEQUENCE</scope>
    <source>
        <strain evidence="2">DP1</strain>
    </source>
</reference>
<evidence type="ECO:0000313" key="2">
    <source>
        <dbReference type="EMBL" id="CAI2368388.1"/>
    </source>
</evidence>
<accession>A0AAD1UJI7</accession>
<dbReference type="InterPro" id="IPR014710">
    <property type="entry name" value="RmlC-like_jellyroll"/>
</dbReference>
<dbReference type="CDD" id="cd00038">
    <property type="entry name" value="CAP_ED"/>
    <property type="match status" value="1"/>
</dbReference>
<sequence>MAKNTYGVSNEIYTNYNKGDVLLHVEDLASYFSNPPNHFIILKGKVTVYFEKPGMKFTPIKLLNSNNPEDLGIDRLDPISFGELDHFGDFKQIIERNRSVKELYCIVTEKSRIIKCDSERYKEYLRIVKSNHCQLEQLEFLSKAIPGLDKISAAARNKVNSCFREKIFMPRMKLVTEGKINEYAYIIKSGTCALVSSKNPLSRRLSAAERVKKLVSIKGYTSETTSSFQLGICGTYDWVGEDILILNDLPFPFSIIAKTQVVALRISKNDLFNKIPSEFRNNLEEQSRDRNKWLQNRVKAITNTSQIIYRQDPKQSVYDTVMNQLVSQYPQATSNAVKSFTRHHISIAGGENRGKIIKSVSMNHRKTEAPVFSNKGKRCIFTSSYGTQMPKTSHKRRRSQYKQEKRVLPFASSFTGAPRMHSKAVRIRKDNFISPY</sequence>
<dbReference type="InterPro" id="IPR018490">
    <property type="entry name" value="cNMP-bd_dom_sf"/>
</dbReference>
<dbReference type="InterPro" id="IPR000595">
    <property type="entry name" value="cNMP-bd_dom"/>
</dbReference>
<dbReference type="PROSITE" id="PS50042">
    <property type="entry name" value="CNMP_BINDING_3"/>
    <property type="match status" value="1"/>
</dbReference>
<evidence type="ECO:0000313" key="3">
    <source>
        <dbReference type="Proteomes" id="UP001295684"/>
    </source>
</evidence>